<keyword evidence="9" id="KW-0808">Transferase</keyword>
<proteinExistence type="predicted"/>
<feature type="repeat" description="TPR" evidence="5">
    <location>
        <begin position="819"/>
        <end position="852"/>
    </location>
</feature>
<dbReference type="GO" id="GO:0005524">
    <property type="term" value="F:ATP binding"/>
    <property type="evidence" value="ECO:0007669"/>
    <property type="project" value="UniProtKB-UniRule"/>
</dbReference>
<dbReference type="RefSeq" id="WP_006974750.1">
    <property type="nucleotide sequence ID" value="NZ_ABCS01000073.1"/>
</dbReference>
<feature type="binding site" evidence="6">
    <location>
        <position position="72"/>
    </location>
    <ligand>
        <name>ATP</name>
        <dbReference type="ChEBI" id="CHEBI:30616"/>
    </ligand>
</feature>
<dbReference type="eggNOG" id="COG0515">
    <property type="taxonomic scope" value="Bacteria"/>
</dbReference>
<evidence type="ECO:0000259" key="8">
    <source>
        <dbReference type="PROSITE" id="PS50011"/>
    </source>
</evidence>
<dbReference type="InterPro" id="IPR017441">
    <property type="entry name" value="Protein_kinase_ATP_BS"/>
</dbReference>
<keyword evidence="10" id="KW-1185">Reference proteome</keyword>
<dbReference type="GO" id="GO:0004672">
    <property type="term" value="F:protein kinase activity"/>
    <property type="evidence" value="ECO:0007669"/>
    <property type="project" value="InterPro"/>
</dbReference>
<name>A6GDG0_9BACT</name>
<evidence type="ECO:0000256" key="7">
    <source>
        <dbReference type="SAM" id="MobiDB-lite"/>
    </source>
</evidence>
<gene>
    <name evidence="9" type="ORF">PPSIR1_41359</name>
</gene>
<dbReference type="Gene3D" id="1.10.510.10">
    <property type="entry name" value="Transferase(Phosphotransferase) domain 1"/>
    <property type="match status" value="1"/>
</dbReference>
<comment type="caution">
    <text evidence="9">The sequence shown here is derived from an EMBL/GenBank/DDBJ whole genome shotgun (WGS) entry which is preliminary data.</text>
</comment>
<reference evidence="9 10" key="1">
    <citation type="submission" date="2007-06" db="EMBL/GenBank/DDBJ databases">
        <authorList>
            <person name="Shimkets L."/>
            <person name="Ferriera S."/>
            <person name="Johnson J."/>
            <person name="Kravitz S."/>
            <person name="Beeson K."/>
            <person name="Sutton G."/>
            <person name="Rogers Y.-H."/>
            <person name="Friedman R."/>
            <person name="Frazier M."/>
            <person name="Venter J.C."/>
        </authorList>
    </citation>
    <scope>NUCLEOTIDE SEQUENCE [LARGE SCALE GENOMIC DNA]</scope>
    <source>
        <strain evidence="9 10">SIR-1</strain>
    </source>
</reference>
<sequence>MSATDTPMADTLTPGADPEREGPLGEPLLRRRRLEPGVAVGRYVLLSRLGAGGMGEVWAAYDPELDRRVALKLLLRRRGTQEDRLRLLREAQALARLSHPNVVAIHDVGTWAGQIWIAMEFIEGQTLDEWLAERPRSWRETIQILVAAGRGLAAAHEKGLVHRDFKPDNVMVDADGRVRVMDFGLARAEGALPPLPEPSQELPLSPDQLEAGDSFITGSYARLGTGSYSDLSSSEINPLASSLTLDGSIMGTPAYMAPELFEALDPGPAADQWGFCVTAWEALYGERPFQGETIAALSVAILEGRRQDPSSGARRVPSWVRRVILRGFEDDPAARWPSMDALLHALDSDPWVLRRRVATPFLAVAALAGVLGWRHLDRQATLGSCTQAADAGPAMWSESTRERSRQAFDASGLAYAGETWTHVDDGLRTYLSQWSELRREVCVDTELEDRHPPEFRAQVDACLDESRAAVEKLRDALVEPELEADLIQRAVQGVADLPRLERCTDSRWLASRAAPPDQPALQDEVARLRQELEAIGVQSSVGQHEAARGRAEGLRERVMTTGWPPLIAEFEVVWAGTIAHSGDYERAAEVLEDAFERAARSGHDEVAALALAKLAFVVGNDLVRHDEALRWAKLGELFLDRAHAEDGLTAATLHNAIGQILRAKGDNRAAREHAELALAIWERRLGTEHHRVAAALNNLGSVARAEGDIDEALAYYQRSLTMREDLLGPTHPQVATPLNNIGTLAYGRGDHEQALAAYERAYAIREAVYGPEHPATAFCLNNVGIAQLGKKDYTAAFASLERAAAVRERTLGPEHPLLSTTLVNLAVAHHETGDFAAALPLLERALTIREKTYDPGHRKIIIVLQHLGRVELDRGEPEAAREYHRRALAMIEAKRPPPHKLLGETLLDLARVDLADPEPTDEVLERALSLAEHALESYMQVEELSTERLGRAHFEIASVHLARGEREAATKHARIAASTYSEQDASTLAELREWAKREAIPLGAP</sequence>
<evidence type="ECO:0000256" key="3">
    <source>
        <dbReference type="ARBA" id="ARBA00022803"/>
    </source>
</evidence>
<keyword evidence="2 6" id="KW-0547">Nucleotide-binding</keyword>
<dbReference type="InterPro" id="IPR011009">
    <property type="entry name" value="Kinase-like_dom_sf"/>
</dbReference>
<evidence type="ECO:0000256" key="5">
    <source>
        <dbReference type="PROSITE-ProRule" id="PRU00339"/>
    </source>
</evidence>
<evidence type="ECO:0000256" key="2">
    <source>
        <dbReference type="ARBA" id="ARBA00022741"/>
    </source>
</evidence>
<dbReference type="PROSITE" id="PS00108">
    <property type="entry name" value="PROTEIN_KINASE_ST"/>
    <property type="match status" value="1"/>
</dbReference>
<dbReference type="CDD" id="cd14014">
    <property type="entry name" value="STKc_PknB_like"/>
    <property type="match status" value="1"/>
</dbReference>
<dbReference type="PANTHER" id="PTHR45641">
    <property type="entry name" value="TETRATRICOPEPTIDE REPEAT PROTEIN (AFU_ORTHOLOGUE AFUA_6G03870)"/>
    <property type="match status" value="1"/>
</dbReference>
<evidence type="ECO:0000313" key="9">
    <source>
        <dbReference type="EMBL" id="EDM76072.1"/>
    </source>
</evidence>
<dbReference type="PANTHER" id="PTHR45641:SF19">
    <property type="entry name" value="NEPHROCYSTIN-3"/>
    <property type="match status" value="1"/>
</dbReference>
<dbReference type="AlphaFoldDB" id="A6GDG0"/>
<protein>
    <submittedName>
        <fullName evidence="9">Serine/threonine kinase family protein</fullName>
    </submittedName>
</protein>
<dbReference type="OrthoDB" id="9789234at2"/>
<dbReference type="InterPro" id="IPR000719">
    <property type="entry name" value="Prot_kinase_dom"/>
</dbReference>
<feature type="repeat" description="TPR" evidence="5">
    <location>
        <begin position="735"/>
        <end position="768"/>
    </location>
</feature>
<dbReference type="PROSITE" id="PS50005">
    <property type="entry name" value="TPR"/>
    <property type="match status" value="3"/>
</dbReference>
<keyword evidence="1" id="KW-0677">Repeat</keyword>
<dbReference type="PROSITE" id="PS00107">
    <property type="entry name" value="PROTEIN_KINASE_ATP"/>
    <property type="match status" value="1"/>
</dbReference>
<feature type="domain" description="Protein kinase" evidence="8">
    <location>
        <begin position="43"/>
        <end position="352"/>
    </location>
</feature>
<keyword evidence="4 6" id="KW-0067">ATP-binding</keyword>
<evidence type="ECO:0000256" key="4">
    <source>
        <dbReference type="ARBA" id="ARBA00022840"/>
    </source>
</evidence>
<evidence type="ECO:0000256" key="6">
    <source>
        <dbReference type="PROSITE-ProRule" id="PRU10141"/>
    </source>
</evidence>
<dbReference type="Pfam" id="PF13424">
    <property type="entry name" value="TPR_12"/>
    <property type="match status" value="2"/>
</dbReference>
<keyword evidence="3 5" id="KW-0802">TPR repeat</keyword>
<evidence type="ECO:0000313" key="10">
    <source>
        <dbReference type="Proteomes" id="UP000005801"/>
    </source>
</evidence>
<dbReference type="SUPFAM" id="SSF48452">
    <property type="entry name" value="TPR-like"/>
    <property type="match status" value="2"/>
</dbReference>
<dbReference type="InterPro" id="IPR011990">
    <property type="entry name" value="TPR-like_helical_dom_sf"/>
</dbReference>
<dbReference type="Gene3D" id="1.25.40.10">
    <property type="entry name" value="Tetratricopeptide repeat domain"/>
    <property type="match status" value="2"/>
</dbReference>
<dbReference type="Pfam" id="PF13374">
    <property type="entry name" value="TPR_10"/>
    <property type="match status" value="2"/>
</dbReference>
<dbReference type="InterPro" id="IPR008271">
    <property type="entry name" value="Ser/Thr_kinase_AS"/>
</dbReference>
<dbReference type="Pfam" id="PF00069">
    <property type="entry name" value="Pkinase"/>
    <property type="match status" value="1"/>
</dbReference>
<dbReference type="Gene3D" id="3.30.200.20">
    <property type="entry name" value="Phosphorylase Kinase, domain 1"/>
    <property type="match status" value="1"/>
</dbReference>
<dbReference type="STRING" id="391625.PPSIR1_41359"/>
<keyword evidence="9" id="KW-0418">Kinase</keyword>
<feature type="region of interest" description="Disordered" evidence="7">
    <location>
        <begin position="1"/>
        <end position="27"/>
    </location>
</feature>
<dbReference type="PROSITE" id="PS50011">
    <property type="entry name" value="PROTEIN_KINASE_DOM"/>
    <property type="match status" value="1"/>
</dbReference>
<dbReference type="Proteomes" id="UP000005801">
    <property type="component" value="Unassembled WGS sequence"/>
</dbReference>
<feature type="repeat" description="TPR" evidence="5">
    <location>
        <begin position="693"/>
        <end position="726"/>
    </location>
</feature>
<dbReference type="eggNOG" id="COG0457">
    <property type="taxonomic scope" value="Bacteria"/>
</dbReference>
<accession>A6GDG0</accession>
<organism evidence="9 10">
    <name type="scientific">Plesiocystis pacifica SIR-1</name>
    <dbReference type="NCBI Taxonomy" id="391625"/>
    <lineage>
        <taxon>Bacteria</taxon>
        <taxon>Pseudomonadati</taxon>
        <taxon>Myxococcota</taxon>
        <taxon>Polyangia</taxon>
        <taxon>Nannocystales</taxon>
        <taxon>Nannocystaceae</taxon>
        <taxon>Plesiocystis</taxon>
    </lineage>
</organism>
<dbReference type="InterPro" id="IPR019734">
    <property type="entry name" value="TPR_rpt"/>
</dbReference>
<dbReference type="SUPFAM" id="SSF56112">
    <property type="entry name" value="Protein kinase-like (PK-like)"/>
    <property type="match status" value="1"/>
</dbReference>
<dbReference type="SMART" id="SM00028">
    <property type="entry name" value="TPR"/>
    <property type="match status" value="7"/>
</dbReference>
<dbReference type="EMBL" id="ABCS01000073">
    <property type="protein sequence ID" value="EDM76072.1"/>
    <property type="molecule type" value="Genomic_DNA"/>
</dbReference>
<evidence type="ECO:0000256" key="1">
    <source>
        <dbReference type="ARBA" id="ARBA00022737"/>
    </source>
</evidence>